<dbReference type="EMBL" id="AEIU01000096">
    <property type="protein sequence ID" value="EFP95322.1"/>
    <property type="molecule type" value="Genomic_DNA"/>
</dbReference>
<keyword evidence="8" id="KW-1185">Reference proteome</keyword>
<comment type="catalytic activity">
    <reaction evidence="6">
        <text>adenosine(1618) in 23S rRNA + S-adenosyl-L-methionine = N(6)-methyladenosine(1618) in 23S rRNA + S-adenosyl-L-homocysteine + H(+)</text>
        <dbReference type="Rhea" id="RHEA:16497"/>
        <dbReference type="Rhea" id="RHEA-COMP:10229"/>
        <dbReference type="Rhea" id="RHEA-COMP:10231"/>
        <dbReference type="ChEBI" id="CHEBI:15378"/>
        <dbReference type="ChEBI" id="CHEBI:57856"/>
        <dbReference type="ChEBI" id="CHEBI:59789"/>
        <dbReference type="ChEBI" id="CHEBI:74411"/>
        <dbReference type="ChEBI" id="CHEBI:74449"/>
        <dbReference type="EC" id="2.1.1.181"/>
    </reaction>
</comment>
<dbReference type="PANTHER" id="PTHR13393">
    <property type="entry name" value="SAM-DEPENDENT METHYLTRANSFERASE"/>
    <property type="match status" value="1"/>
</dbReference>
<dbReference type="EC" id="2.1.1.181" evidence="6"/>
<keyword evidence="5 6" id="KW-0949">S-adenosyl-L-methionine</keyword>
<comment type="similarity">
    <text evidence="6">Belongs to the methyltransferase superfamily. METTL16/RlmF family.</text>
</comment>
<dbReference type="OrthoDB" id="1115728at2"/>
<reference evidence="7 8" key="1">
    <citation type="journal article" date="2012" name="Int. J. Syst. Evol. Microbiol.">
        <title>Vibrio caribbeanicus sp. nov., isolated from the marine sponge Scleritoderma cyanea.</title>
        <authorList>
            <person name="Hoffmann M."/>
            <person name="Monday S.R."/>
            <person name="Allard M.W."/>
            <person name="Strain E.A."/>
            <person name="Whittaker P."/>
            <person name="Naum M."/>
            <person name="McCarthy P.J."/>
            <person name="Lopez J.V."/>
            <person name="Fischer M."/>
            <person name="Brown E.W."/>
        </authorList>
    </citation>
    <scope>NUCLEOTIDE SEQUENCE [LARGE SCALE GENOMIC DNA]</scope>
    <source>
        <strain evidence="7 8">ATCC BAA-2122</strain>
    </source>
</reference>
<keyword evidence="3 6" id="KW-0489">Methyltransferase</keyword>
<protein>
    <recommendedName>
        <fullName evidence="6">Ribosomal RNA large subunit methyltransferase F</fullName>
        <ecNumber evidence="6">2.1.1.181</ecNumber>
    </recommendedName>
    <alternativeName>
        <fullName evidence="6">23S rRNA mA1618 methyltransferase</fullName>
    </alternativeName>
    <alternativeName>
        <fullName evidence="6">rRNA adenine N-6-methyltransferase</fullName>
    </alternativeName>
</protein>
<keyword evidence="1 6" id="KW-0963">Cytoplasm</keyword>
<keyword evidence="2 6" id="KW-0698">rRNA processing</keyword>
<evidence type="ECO:0000256" key="4">
    <source>
        <dbReference type="ARBA" id="ARBA00022679"/>
    </source>
</evidence>
<dbReference type="NCBIfam" id="NF008725">
    <property type="entry name" value="PRK11727.1"/>
    <property type="match status" value="1"/>
</dbReference>
<keyword evidence="4 6" id="KW-0808">Transferase</keyword>
<dbReference type="InterPro" id="IPR016909">
    <property type="entry name" value="rRNA_lsu_MeTfrase_F"/>
</dbReference>
<evidence type="ECO:0000256" key="5">
    <source>
        <dbReference type="ARBA" id="ARBA00022691"/>
    </source>
</evidence>
<gene>
    <name evidence="6" type="primary">rlmF</name>
    <name evidence="7" type="ORF">VIBC2010_14844</name>
</gene>
<dbReference type="GO" id="GO:0005737">
    <property type="term" value="C:cytoplasm"/>
    <property type="evidence" value="ECO:0007669"/>
    <property type="project" value="UniProtKB-SubCell"/>
</dbReference>
<evidence type="ECO:0000256" key="1">
    <source>
        <dbReference type="ARBA" id="ARBA00022490"/>
    </source>
</evidence>
<dbReference type="HAMAP" id="MF_01848">
    <property type="entry name" value="23SrRNA_methyltr_F"/>
    <property type="match status" value="1"/>
</dbReference>
<dbReference type="Gene3D" id="3.40.50.150">
    <property type="entry name" value="Vaccinia Virus protein VP39"/>
    <property type="match status" value="1"/>
</dbReference>
<dbReference type="InterPro" id="IPR029063">
    <property type="entry name" value="SAM-dependent_MTases_sf"/>
</dbReference>
<dbReference type="SUPFAM" id="SSF53335">
    <property type="entry name" value="S-adenosyl-L-methionine-dependent methyltransferases"/>
    <property type="match status" value="1"/>
</dbReference>
<dbReference type="PIRSF" id="PIRSF029038">
    <property type="entry name" value="Mtase_YbiN_prd"/>
    <property type="match status" value="1"/>
</dbReference>
<evidence type="ECO:0000313" key="7">
    <source>
        <dbReference type="EMBL" id="EFP95322.1"/>
    </source>
</evidence>
<dbReference type="eggNOG" id="COG3129">
    <property type="taxonomic scope" value="Bacteria"/>
</dbReference>
<dbReference type="STRING" id="796620.VIBC2010_14844"/>
<evidence type="ECO:0000256" key="6">
    <source>
        <dbReference type="HAMAP-Rule" id="MF_01848"/>
    </source>
</evidence>
<proteinExistence type="inferred from homology"/>
<evidence type="ECO:0000313" key="8">
    <source>
        <dbReference type="Proteomes" id="UP000002943"/>
    </source>
</evidence>
<sequence>MPYKTSSSAKENSTTSKVIKVMTKAGLHKRNLHRGNYDFDRLVKAEPALSAQIIVTPNGLSSIDFSDPYSVKILNKALLNLYYKIKFWDIPKGYLCPPIPGRADYIHRLSDLLFEDYADTQHNRVRALDIGTGANAVYPIIGCTQYQWQCVGSDIDPVSVSNVVKIIKENSILENKVECRLQNDSRRIFKGIIGPNEYYEVSICNPPFHKSLKEAQAGTNRKINNLAKNRAKRRQESELTSGKEGANKLNFGGQRAELWCPGGEARFVKDMALESRHFSSQVLWFSTLISKKENVRWLRKNLEKVGAEEIKIIEMKQGNKQSRFVAWTFHPIEKRHEWLKSLCN</sequence>
<dbReference type="GO" id="GO:0070475">
    <property type="term" value="P:rRNA base methylation"/>
    <property type="evidence" value="ECO:0007669"/>
    <property type="project" value="TreeGrafter"/>
</dbReference>
<name>E3BNS8_9VIBR</name>
<dbReference type="RefSeq" id="WP_009602678.1">
    <property type="nucleotide sequence ID" value="NZ_AEIU01000096.1"/>
</dbReference>
<dbReference type="InterPro" id="IPR010286">
    <property type="entry name" value="METTL16/RlmF"/>
</dbReference>
<dbReference type="PANTHER" id="PTHR13393:SF0">
    <property type="entry name" value="RNA N6-ADENOSINE-METHYLTRANSFERASE METTL16"/>
    <property type="match status" value="1"/>
</dbReference>
<evidence type="ECO:0000256" key="3">
    <source>
        <dbReference type="ARBA" id="ARBA00022603"/>
    </source>
</evidence>
<dbReference type="Pfam" id="PF05971">
    <property type="entry name" value="Methyltransf_10"/>
    <property type="match status" value="1"/>
</dbReference>
<dbReference type="GO" id="GO:0052907">
    <property type="term" value="F:23S rRNA (adenine(1618)-N(6))-methyltransferase activity"/>
    <property type="evidence" value="ECO:0007669"/>
    <property type="project" value="UniProtKB-EC"/>
</dbReference>
<accession>E3BNS8</accession>
<dbReference type="Proteomes" id="UP000002943">
    <property type="component" value="Unassembled WGS sequence"/>
</dbReference>
<comment type="subcellular location">
    <subcellularLocation>
        <location evidence="6">Cytoplasm</location>
    </subcellularLocation>
</comment>
<evidence type="ECO:0000256" key="2">
    <source>
        <dbReference type="ARBA" id="ARBA00022552"/>
    </source>
</evidence>
<dbReference type="AlphaFoldDB" id="E3BNS8"/>
<organism evidence="7 8">
    <name type="scientific">Vibrio caribbeanicus ATCC BAA-2122</name>
    <dbReference type="NCBI Taxonomy" id="796620"/>
    <lineage>
        <taxon>Bacteria</taxon>
        <taxon>Pseudomonadati</taxon>
        <taxon>Pseudomonadota</taxon>
        <taxon>Gammaproteobacteria</taxon>
        <taxon>Vibrionales</taxon>
        <taxon>Vibrionaceae</taxon>
        <taxon>Vibrio</taxon>
    </lineage>
</organism>
<comment type="caution">
    <text evidence="7">The sequence shown here is derived from an EMBL/GenBank/DDBJ whole genome shotgun (WGS) entry which is preliminary data.</text>
</comment>
<comment type="function">
    <text evidence="6">Specifically methylates the adenine in position 1618 of 23S rRNA.</text>
</comment>